<accession>A0A0G4FMI4</accession>
<gene>
    <name evidence="3" type="ORF">Vbra_377</name>
</gene>
<dbReference type="InterPro" id="IPR016024">
    <property type="entry name" value="ARM-type_fold"/>
</dbReference>
<dbReference type="VEuPathDB" id="CryptoDB:Vbra_377"/>
<evidence type="ECO:0000313" key="3">
    <source>
        <dbReference type="EMBL" id="CEM14780.1"/>
    </source>
</evidence>
<evidence type="ECO:0000256" key="2">
    <source>
        <dbReference type="SAM" id="SignalP"/>
    </source>
</evidence>
<dbReference type="Pfam" id="PF00514">
    <property type="entry name" value="Arm"/>
    <property type="match status" value="1"/>
</dbReference>
<keyword evidence="2" id="KW-0732">Signal</keyword>
<dbReference type="Proteomes" id="UP000041254">
    <property type="component" value="Unassembled WGS sequence"/>
</dbReference>
<dbReference type="InterPro" id="IPR011989">
    <property type="entry name" value="ARM-like"/>
</dbReference>
<dbReference type="EMBL" id="CDMY01000458">
    <property type="protein sequence ID" value="CEM14780.1"/>
    <property type="molecule type" value="Genomic_DNA"/>
</dbReference>
<keyword evidence="4" id="KW-1185">Reference proteome</keyword>
<feature type="coiled-coil region" evidence="1">
    <location>
        <begin position="1439"/>
        <end position="1466"/>
    </location>
</feature>
<organism evidence="3 4">
    <name type="scientific">Vitrella brassicaformis (strain CCMP3155)</name>
    <dbReference type="NCBI Taxonomy" id="1169540"/>
    <lineage>
        <taxon>Eukaryota</taxon>
        <taxon>Sar</taxon>
        <taxon>Alveolata</taxon>
        <taxon>Colpodellida</taxon>
        <taxon>Vitrellaceae</taxon>
        <taxon>Vitrella</taxon>
    </lineage>
</organism>
<dbReference type="InParanoid" id="A0A0G4FMI4"/>
<feature type="signal peptide" evidence="2">
    <location>
        <begin position="1"/>
        <end position="23"/>
    </location>
</feature>
<name>A0A0G4FMI4_VITBC</name>
<evidence type="ECO:0008006" key="5">
    <source>
        <dbReference type="Google" id="ProtNLM"/>
    </source>
</evidence>
<evidence type="ECO:0000256" key="1">
    <source>
        <dbReference type="SAM" id="Coils"/>
    </source>
</evidence>
<sequence length="1727" mass="187839">MLLSSVLLLLPMNLLVVISPVEAATAGTQSAVSFVLFRRPIPPLIAPSSANRIAYRHDPKVTVARSVMDVLHAMVTRPQVDVYVWLNITTNKRKRGTYGVKCSPDKPLGIVLDRACEEGLTSSILKGLDSYAFVYNGTQLAVSDPLAEVLERAGNNASNAITLDVTTAPNSFADAAAEQPFGDSSLSQKATCEQNSYSDIGEGLLPLDEWLDADALLNKTGFTRLTRLYNEKRPLARPSPRRHCGGPSLGGQSMATLRQFRRLVDKDKVKQAVRFLTERGGGGALDPNDLAEADPAGRTVREVLESKHPTQSDPDPSCFLDRPLPPLTQVELTANHIERAARATKGGAGPVGGESSVWKQVLLKGGAASAELRSELAAMASHIANEDVPWERLQALRACRLIGLDKQPGVRPIGIGEVLMRIMGKAMAKAVGVDAEIVCGADQLCAGLKGGVEGAIHAVSGEFDSGGVECAILVDATNAFNEMSRSAALWNVRIFWPRCSRFLFNTYRGHAALYMRDQSAPLWSREGTAQGDPLASLFYSVATLPLVWEMKRPAEEGPQAWFADDSAKLGDLQPVREWWDELQRRGPLGGYQPNGKKTKLVVRAGCEERVREVFGDTDVEIVSGARYMGGFVVTAEGKRAYAAERVQEWQRCVNRMADAAAKYPQAAHTALTTSLQVEWDFFMRVMPEERATFEPLRHALTHYLTQLSSHAVTATEAQLMMLPARFGGMGVRDPTPQRVAVAYETSTKGTSLLVSTIQNGDPPDGPPSNPFQHRAEMQQAVKEGRRATDEAAKERFEDGLQQLPPERRRAVHRAIEAKTAGWVTCRPDAEDHTDLTPDEFRDNMAIRYAYEPLKMPTHCDGCGAAYSLDHALNCGVGGLVIRRHNEVVDVLCDLSAKAWGESAVRKEVVIVEPEEEGEKGVQTDMVVRGVWERQKDVSFDVCVTNADAPSYRKQSTASILKSKAKTKKAHHSRVCEDKSIHFTPLCVTVDAVWGREANGFFSRLVEKLRTKAAWAEKSYGQWDKALQFFPSVMLLLLVFAFASLPAAVFGASEANASPSLLSQLESDSRHQQLSALRAMSAVIAKNAQPADAAAVIAEQFGAAVFALLRGSAEPAVEQEASKLLVEMASTGAKAVEALIRVGAISSLTEALKRAVQLPWGFPSTAIIMPLRRVVLVADDEGLPWAGELFEADGLPPLVQLLDHHHDEVKRAATNVIRKFPTSGYILFQSGVLTKLSPLLLSADDEMRQDAADIIGMTLVALTFTAQKVPESQPDILENIINADVLPNALTASTEWGDTAARTAFMATHLNGCTLLMRKGNEAEQSYAVDHACIDSFCNSLEHRVEQRPNWGRLENEFLHKLLMDSFAAILRFDGVIHDAAQPGSLRQRAKAAILSKTGCQEGIEAFLEHPTDVIRTSAEEAVESIKSADGDEPDDSDPLAEYYSSIDEAEDDAARVKAANSFLQKELEGGDPDRQLLVLQAADMSVSDSADPDPDWTASSIANRFGAAITPLLKATVEPMVQVETLQLLIKFTKAGVKTVEALIGVGAIPSLVAIVKESLELPDDNNRTAALPIPLFHTMFVAAEAKLPWADELIGAGGVPLLVQLLEHDHVNITRLAVKTLENVAVASLLDKSCRSCQADAPALFSERQMIMKLSSLLLSSDSHLPIHAANIMLVILKTMNFIPNGEWPEAQSALLGSLVDADTLVIAEEAFRSKTGLRATRRSWR</sequence>
<proteinExistence type="predicted"/>
<dbReference type="InterPro" id="IPR000225">
    <property type="entry name" value="Armadillo"/>
</dbReference>
<protein>
    <recommendedName>
        <fullName evidence="5">Reverse transcriptase domain-containing protein</fullName>
    </recommendedName>
</protein>
<dbReference type="SMART" id="SM00185">
    <property type="entry name" value="ARM"/>
    <property type="match status" value="2"/>
</dbReference>
<feature type="chain" id="PRO_5005188806" description="Reverse transcriptase domain-containing protein" evidence="2">
    <location>
        <begin position="24"/>
        <end position="1727"/>
    </location>
</feature>
<keyword evidence="1" id="KW-0175">Coiled coil</keyword>
<dbReference type="SUPFAM" id="SSF48371">
    <property type="entry name" value="ARM repeat"/>
    <property type="match status" value="1"/>
</dbReference>
<reference evidence="3 4" key="1">
    <citation type="submission" date="2014-11" db="EMBL/GenBank/DDBJ databases">
        <authorList>
            <person name="Zhu J."/>
            <person name="Qi W."/>
            <person name="Song R."/>
        </authorList>
    </citation>
    <scope>NUCLEOTIDE SEQUENCE [LARGE SCALE GENOMIC DNA]</scope>
</reference>
<dbReference type="Gene3D" id="1.25.10.10">
    <property type="entry name" value="Leucine-rich Repeat Variant"/>
    <property type="match status" value="3"/>
</dbReference>
<evidence type="ECO:0000313" key="4">
    <source>
        <dbReference type="Proteomes" id="UP000041254"/>
    </source>
</evidence>